<keyword evidence="3" id="KW-1185">Reference proteome</keyword>
<feature type="transmembrane region" description="Helical" evidence="1">
    <location>
        <begin position="64"/>
        <end position="86"/>
    </location>
</feature>
<proteinExistence type="predicted"/>
<dbReference type="AlphaFoldDB" id="A0A6P8QVQ0"/>
<keyword evidence="1" id="KW-0472">Membrane</keyword>
<keyword evidence="1" id="KW-1133">Transmembrane helix</keyword>
<feature type="domain" description="Fibronectin type-III" evidence="2">
    <location>
        <begin position="1"/>
        <end position="40"/>
    </location>
</feature>
<evidence type="ECO:0000313" key="3">
    <source>
        <dbReference type="Proteomes" id="UP000515159"/>
    </source>
</evidence>
<accession>A0A6P8QVQ0</accession>
<dbReference type="SUPFAM" id="SSF49265">
    <property type="entry name" value="Fibronectin type III"/>
    <property type="match status" value="1"/>
</dbReference>
<dbReference type="OrthoDB" id="5984158at2759"/>
<evidence type="ECO:0000259" key="2">
    <source>
        <dbReference type="PROSITE" id="PS50853"/>
    </source>
</evidence>
<dbReference type="InParanoid" id="A0A6P8QVQ0"/>
<dbReference type="GeneID" id="117356523"/>
<dbReference type="Proteomes" id="UP000515159">
    <property type="component" value="Chromosome 3"/>
</dbReference>
<evidence type="ECO:0000313" key="4">
    <source>
        <dbReference type="RefSeq" id="XP_033791698.1"/>
    </source>
</evidence>
<dbReference type="PROSITE" id="PS50853">
    <property type="entry name" value="FN3"/>
    <property type="match status" value="1"/>
</dbReference>
<dbReference type="KEGG" id="gsh:117356523"/>
<evidence type="ECO:0000256" key="1">
    <source>
        <dbReference type="SAM" id="Phobius"/>
    </source>
</evidence>
<organism evidence="3 4">
    <name type="scientific">Geotrypetes seraphini</name>
    <name type="common">Gaboon caecilian</name>
    <name type="synonym">Caecilia seraphini</name>
    <dbReference type="NCBI Taxonomy" id="260995"/>
    <lineage>
        <taxon>Eukaryota</taxon>
        <taxon>Metazoa</taxon>
        <taxon>Chordata</taxon>
        <taxon>Craniata</taxon>
        <taxon>Vertebrata</taxon>
        <taxon>Euteleostomi</taxon>
        <taxon>Amphibia</taxon>
        <taxon>Gymnophiona</taxon>
        <taxon>Geotrypetes</taxon>
    </lineage>
</organism>
<dbReference type="InterPro" id="IPR036116">
    <property type="entry name" value="FN3_sf"/>
</dbReference>
<name>A0A6P8QVQ0_GEOSA</name>
<dbReference type="Gene3D" id="2.60.40.10">
    <property type="entry name" value="Immunoglobulins"/>
    <property type="match status" value="1"/>
</dbReference>
<sequence length="250" mass="28015">MGCNVTDLQPITNYSPQVVIYNSVGSGTPTEWMSITTHKGRYVRATPAEKNGTKAVMSTFYTELWFVILMCVLGLILLAIFLSLILQRKLNKQACTRERPPLVPLQKRMVPVSLYSPNETYSFDTVAAISDASSHVTLKSYTMHFEDLAETKIPGSVSHISGQSQRRMSILRIPSQSQISLSYSQNSLQHVASQLIDFHDRKSLIEDSVWDSIIHGHKNGMYVPEDDPVNTVKGFSTMTKEQTAFTDTHL</sequence>
<dbReference type="CTD" id="7399"/>
<reference evidence="4" key="1">
    <citation type="submission" date="2025-08" db="UniProtKB">
        <authorList>
            <consortium name="RefSeq"/>
        </authorList>
    </citation>
    <scope>IDENTIFICATION</scope>
</reference>
<dbReference type="InterPro" id="IPR003961">
    <property type="entry name" value="FN3_dom"/>
</dbReference>
<keyword evidence="1" id="KW-0812">Transmembrane</keyword>
<protein>
    <submittedName>
        <fullName evidence="4">Usherin</fullName>
    </submittedName>
</protein>
<gene>
    <name evidence="4" type="primary">USH2A</name>
</gene>
<dbReference type="InterPro" id="IPR013783">
    <property type="entry name" value="Ig-like_fold"/>
</dbReference>
<dbReference type="RefSeq" id="XP_033791698.1">
    <property type="nucleotide sequence ID" value="XM_033935807.1"/>
</dbReference>